<feature type="compositionally biased region" description="Polar residues" evidence="5">
    <location>
        <begin position="590"/>
        <end position="599"/>
    </location>
</feature>
<keyword evidence="6" id="KW-0560">Oxidoreductase</keyword>
<dbReference type="CDD" id="cd03789">
    <property type="entry name" value="GT9_LPS_heptosyltransferase"/>
    <property type="match status" value="1"/>
</dbReference>
<evidence type="ECO:0000256" key="1">
    <source>
        <dbReference type="ARBA" id="ARBA00022741"/>
    </source>
</evidence>
<dbReference type="eggNOG" id="KOG0102">
    <property type="taxonomic scope" value="Eukaryota"/>
</dbReference>
<keyword evidence="2 4" id="KW-0067">ATP-binding</keyword>
<dbReference type="InParanoid" id="B9TA88"/>
<proteinExistence type="inferred from homology"/>
<dbReference type="GO" id="GO:0008920">
    <property type="term" value="F:lipopolysaccharide heptosyltransferase activity"/>
    <property type="evidence" value="ECO:0007669"/>
    <property type="project" value="InterPro"/>
</dbReference>
<dbReference type="Proteomes" id="UP000008311">
    <property type="component" value="Unassembled WGS sequence"/>
</dbReference>
<evidence type="ECO:0000256" key="2">
    <source>
        <dbReference type="ARBA" id="ARBA00022840"/>
    </source>
</evidence>
<dbReference type="InterPro" id="IPR011908">
    <property type="entry name" value="LipoPS_heptosylTferase-I"/>
</dbReference>
<dbReference type="SUPFAM" id="SSF100920">
    <property type="entry name" value="Heat shock protein 70kD (HSP70), peptide-binding domain"/>
    <property type="match status" value="1"/>
</dbReference>
<dbReference type="InterPro" id="IPR002201">
    <property type="entry name" value="Glyco_trans_9"/>
</dbReference>
<dbReference type="Pfam" id="PF01075">
    <property type="entry name" value="Glyco_transf_9"/>
    <property type="match status" value="1"/>
</dbReference>
<dbReference type="InterPro" id="IPR029047">
    <property type="entry name" value="HSP70_peptide-bd_sf"/>
</dbReference>
<dbReference type="InterPro" id="IPR029048">
    <property type="entry name" value="HSP70_C_sf"/>
</dbReference>
<name>B9TA88_RICCO</name>
<dbReference type="FunFam" id="1.20.1270.10:FF:000001">
    <property type="entry name" value="Molecular chaperone DnaK"/>
    <property type="match status" value="1"/>
</dbReference>
<dbReference type="PANTHER" id="PTHR19375">
    <property type="entry name" value="HEAT SHOCK PROTEIN 70KDA"/>
    <property type="match status" value="1"/>
</dbReference>
<organism evidence="6 7">
    <name type="scientific">Ricinus communis</name>
    <name type="common">Castor bean</name>
    <dbReference type="NCBI Taxonomy" id="3988"/>
    <lineage>
        <taxon>Eukaryota</taxon>
        <taxon>Viridiplantae</taxon>
        <taxon>Streptophyta</taxon>
        <taxon>Embryophyta</taxon>
        <taxon>Tracheophyta</taxon>
        <taxon>Spermatophyta</taxon>
        <taxon>Magnoliopsida</taxon>
        <taxon>eudicotyledons</taxon>
        <taxon>Gunneridae</taxon>
        <taxon>Pentapetalae</taxon>
        <taxon>rosids</taxon>
        <taxon>fabids</taxon>
        <taxon>Malpighiales</taxon>
        <taxon>Euphorbiaceae</taxon>
        <taxon>Acalyphoideae</taxon>
        <taxon>Acalypheae</taxon>
        <taxon>Ricinus</taxon>
    </lineage>
</organism>
<evidence type="ECO:0000313" key="7">
    <source>
        <dbReference type="Proteomes" id="UP000008311"/>
    </source>
</evidence>
<accession>B9TA88</accession>
<dbReference type="Gene3D" id="3.40.50.2000">
    <property type="entry name" value="Glycogen Phosphorylase B"/>
    <property type="match status" value="2"/>
</dbReference>
<dbReference type="EMBL" id="EQ975626">
    <property type="protein sequence ID" value="EEF27226.1"/>
    <property type="molecule type" value="Genomic_DNA"/>
</dbReference>
<dbReference type="STRING" id="3988.B9TA88"/>
<evidence type="ECO:0000313" key="6">
    <source>
        <dbReference type="EMBL" id="EEF27226.1"/>
    </source>
</evidence>
<keyword evidence="6" id="KW-0346">Stress response</keyword>
<dbReference type="AlphaFoldDB" id="B9TA88"/>
<protein>
    <recommendedName>
        <fullName evidence="3">Heat shock 70 kDa protein, mitochondrial</fullName>
    </recommendedName>
</protein>
<dbReference type="NCBIfam" id="TIGR02193">
    <property type="entry name" value="heptsyl_trn_I"/>
    <property type="match status" value="1"/>
</dbReference>
<gene>
    <name evidence="6" type="ORF">RCOM_0058910</name>
</gene>
<reference evidence="7" key="1">
    <citation type="journal article" date="2010" name="Nat. Biotechnol.">
        <title>Draft genome sequence of the oilseed species Ricinus communis.</title>
        <authorList>
            <person name="Chan A.P."/>
            <person name="Crabtree J."/>
            <person name="Zhao Q."/>
            <person name="Lorenzi H."/>
            <person name="Orvis J."/>
            <person name="Puiu D."/>
            <person name="Melake-Berhan A."/>
            <person name="Jones K.M."/>
            <person name="Redman J."/>
            <person name="Chen G."/>
            <person name="Cahoon E.B."/>
            <person name="Gedil M."/>
            <person name="Stanke M."/>
            <person name="Haas B.J."/>
            <person name="Wortman J.R."/>
            <person name="Fraser-Liggett C.M."/>
            <person name="Ravel J."/>
            <person name="Rabinowicz P.D."/>
        </authorList>
    </citation>
    <scope>NUCLEOTIDE SEQUENCE [LARGE SCALE GENOMIC DNA]</scope>
    <source>
        <strain evidence="7">cv. Hale</strain>
    </source>
</reference>
<dbReference type="Gene3D" id="1.20.1270.10">
    <property type="match status" value="1"/>
</dbReference>
<dbReference type="Gene3D" id="3.30.420.40">
    <property type="match status" value="2"/>
</dbReference>
<dbReference type="InterPro" id="IPR013126">
    <property type="entry name" value="Hsp_70_fam"/>
</dbReference>
<keyword evidence="7" id="KW-1185">Reference proteome</keyword>
<evidence type="ECO:0000256" key="3">
    <source>
        <dbReference type="ARBA" id="ARBA00069027"/>
    </source>
</evidence>
<dbReference type="SUPFAM" id="SSF100934">
    <property type="entry name" value="Heat shock protein 70kD (HSP70), C-terminal subdomain"/>
    <property type="match status" value="1"/>
</dbReference>
<feature type="region of interest" description="Disordered" evidence="5">
    <location>
        <begin position="586"/>
        <end position="623"/>
    </location>
</feature>
<evidence type="ECO:0000256" key="5">
    <source>
        <dbReference type="SAM" id="MobiDB-lite"/>
    </source>
</evidence>
<dbReference type="Pfam" id="PF00012">
    <property type="entry name" value="HSP70"/>
    <property type="match status" value="1"/>
</dbReference>
<dbReference type="GO" id="GO:0005524">
    <property type="term" value="F:ATP binding"/>
    <property type="evidence" value="ECO:0007669"/>
    <property type="project" value="UniProtKB-KW"/>
</dbReference>
<comment type="similarity">
    <text evidence="4">Belongs to the heat shock protein 70 family.</text>
</comment>
<evidence type="ECO:0000256" key="4">
    <source>
        <dbReference type="RuleBase" id="RU003322"/>
    </source>
</evidence>
<dbReference type="GO" id="GO:0140662">
    <property type="term" value="F:ATP-dependent protein folding chaperone"/>
    <property type="evidence" value="ECO:0007669"/>
    <property type="project" value="InterPro"/>
</dbReference>
<keyword evidence="1 4" id="KW-0547">Nucleotide-binding</keyword>
<dbReference type="SUPFAM" id="SSF53756">
    <property type="entry name" value="UDP-Glycosyltransferase/glycogen phosphorylase"/>
    <property type="match status" value="1"/>
</dbReference>
<dbReference type="GO" id="GO:0016491">
    <property type="term" value="F:oxidoreductase activity"/>
    <property type="evidence" value="ECO:0007669"/>
    <property type="project" value="UniProtKB-KW"/>
</dbReference>
<sequence>MALYAKIAAMKRILIVKTTSMGDVIHALPVVEDILQHFPDAHIDWLVEESFADIPRLHPRVQRVFTVAVRRWRKQWWRRQTWREIAVVKQAVAAQSYDLVLDLQGLLKSAVMATWARGPRHGYDKHSIREPLASRFYQHQYAIPYRQHAVVRMRTLAAMALGYAVPQNKPAYGLASVGQHAQAAAFLALHATSRDSKLWPEEYWVALGQHYARQGLHMWLPWASDSEKARAERIAMHVPQALVLPKLGLQQLASQMPQVRFAVGVDTGLSHLAAALDIPIVALYTDTEPALTGVAGGRVAPAVNLGGKAQCLRWPRSSRSYQRCAWLRMPKVQEKVKEIFGKEPRKDVNPDEAVAVGAAIQGGVLKGDVKDVLLLDVTPLSLGIETLGSVMTKLIKKNTTIPTKASQVFSTAEDNQNAVTIHVLQGEREMASGNKSLGQFNLSDIPPSPRGMPQIEVTFDIDANGILHVSAKDKATGKENKITIKANSGLSEEEIQRMEEDAAKYADEDKKLRELVDARNQADSVLHSVKKSLAEHGDKIEADEKAKIEDAIKDLEAVAKDGDDKEVIEAKTNALMEASQKLGEKVYAEQQAQANTESAPQAEGEKTVEGDVVDAEFEEVKKD</sequence>
<dbReference type="FunFam" id="2.60.34.10:FF:000014">
    <property type="entry name" value="Chaperone protein DnaK HSP70"/>
    <property type="match status" value="1"/>
</dbReference>
<dbReference type="Gene3D" id="2.60.34.10">
    <property type="entry name" value="Substrate Binding Domain Of DNAk, Chain A, domain 1"/>
    <property type="match status" value="1"/>
</dbReference>